<evidence type="ECO:0000313" key="2">
    <source>
        <dbReference type="EMBL" id="KAK3319393.1"/>
    </source>
</evidence>
<accession>A0AAE0I679</accession>
<protein>
    <submittedName>
        <fullName evidence="2">Uncharacterized protein</fullName>
    </submittedName>
</protein>
<reference evidence="2" key="2">
    <citation type="submission" date="2023-06" db="EMBL/GenBank/DDBJ databases">
        <authorList>
            <consortium name="Lawrence Berkeley National Laboratory"/>
            <person name="Haridas S."/>
            <person name="Hensen N."/>
            <person name="Bonometti L."/>
            <person name="Westerberg I."/>
            <person name="Brannstrom I.O."/>
            <person name="Guillou S."/>
            <person name="Cros-Aarteil S."/>
            <person name="Calhoun S."/>
            <person name="Kuo A."/>
            <person name="Mondo S."/>
            <person name="Pangilinan J."/>
            <person name="Riley R."/>
            <person name="Labutti K."/>
            <person name="Andreopoulos B."/>
            <person name="Lipzen A."/>
            <person name="Chen C."/>
            <person name="Yanf M."/>
            <person name="Daum C."/>
            <person name="Ng V."/>
            <person name="Clum A."/>
            <person name="Steindorff A."/>
            <person name="Ohm R."/>
            <person name="Martin F."/>
            <person name="Silar P."/>
            <person name="Natvig D."/>
            <person name="Lalanne C."/>
            <person name="Gautier V."/>
            <person name="Ament-Velasquez S.L."/>
            <person name="Kruys A."/>
            <person name="Hutchinson M.I."/>
            <person name="Powell A.J."/>
            <person name="Barry K."/>
            <person name="Miller A.N."/>
            <person name="Grigoriev I.V."/>
            <person name="Debuchy R."/>
            <person name="Gladieux P."/>
            <person name="Thoren M.H."/>
            <person name="Johannesson H."/>
        </authorList>
    </citation>
    <scope>NUCLEOTIDE SEQUENCE</scope>
    <source>
        <strain evidence="2">CBS 118394</strain>
    </source>
</reference>
<feature type="chain" id="PRO_5042288717" evidence="1">
    <location>
        <begin position="21"/>
        <end position="134"/>
    </location>
</feature>
<reference evidence="2" key="1">
    <citation type="journal article" date="2023" name="Mol. Phylogenet. Evol.">
        <title>Genome-scale phylogeny and comparative genomics of the fungal order Sordariales.</title>
        <authorList>
            <person name="Hensen N."/>
            <person name="Bonometti L."/>
            <person name="Westerberg I."/>
            <person name="Brannstrom I.O."/>
            <person name="Guillou S."/>
            <person name="Cros-Aarteil S."/>
            <person name="Calhoun S."/>
            <person name="Haridas S."/>
            <person name="Kuo A."/>
            <person name="Mondo S."/>
            <person name="Pangilinan J."/>
            <person name="Riley R."/>
            <person name="LaButti K."/>
            <person name="Andreopoulos B."/>
            <person name="Lipzen A."/>
            <person name="Chen C."/>
            <person name="Yan M."/>
            <person name="Daum C."/>
            <person name="Ng V."/>
            <person name="Clum A."/>
            <person name="Steindorff A."/>
            <person name="Ohm R.A."/>
            <person name="Martin F."/>
            <person name="Silar P."/>
            <person name="Natvig D.O."/>
            <person name="Lalanne C."/>
            <person name="Gautier V."/>
            <person name="Ament-Velasquez S.L."/>
            <person name="Kruys A."/>
            <person name="Hutchinson M.I."/>
            <person name="Powell A.J."/>
            <person name="Barry K."/>
            <person name="Miller A.N."/>
            <person name="Grigoriev I.V."/>
            <person name="Debuchy R."/>
            <person name="Gladieux P."/>
            <person name="Hiltunen Thoren M."/>
            <person name="Johannesson H."/>
        </authorList>
    </citation>
    <scope>NUCLEOTIDE SEQUENCE</scope>
    <source>
        <strain evidence="2">CBS 118394</strain>
    </source>
</reference>
<sequence>MRVISITAALVAFLAGFSAAGLVPSDSRATKRGAATAAGNPTIEPDSPSSPGICCTGGCEYCEQHSCNYKTDSGCNGFPGRADSSTPAVPNRSSPAAFGIRLSKLAKLGMTGLILATHGASRRGIMHGSERRVK</sequence>
<proteinExistence type="predicted"/>
<feature type="signal peptide" evidence="1">
    <location>
        <begin position="1"/>
        <end position="20"/>
    </location>
</feature>
<name>A0AAE0I679_9PEZI</name>
<comment type="caution">
    <text evidence="2">The sequence shown here is derived from an EMBL/GenBank/DDBJ whole genome shotgun (WGS) entry which is preliminary data.</text>
</comment>
<evidence type="ECO:0000313" key="3">
    <source>
        <dbReference type="Proteomes" id="UP001283341"/>
    </source>
</evidence>
<dbReference type="AlphaFoldDB" id="A0AAE0I679"/>
<dbReference type="Proteomes" id="UP001283341">
    <property type="component" value="Unassembled WGS sequence"/>
</dbReference>
<evidence type="ECO:0000256" key="1">
    <source>
        <dbReference type="SAM" id="SignalP"/>
    </source>
</evidence>
<organism evidence="2 3">
    <name type="scientific">Apodospora peruviana</name>
    <dbReference type="NCBI Taxonomy" id="516989"/>
    <lineage>
        <taxon>Eukaryota</taxon>
        <taxon>Fungi</taxon>
        <taxon>Dikarya</taxon>
        <taxon>Ascomycota</taxon>
        <taxon>Pezizomycotina</taxon>
        <taxon>Sordariomycetes</taxon>
        <taxon>Sordariomycetidae</taxon>
        <taxon>Sordariales</taxon>
        <taxon>Lasiosphaeriaceae</taxon>
        <taxon>Apodospora</taxon>
    </lineage>
</organism>
<keyword evidence="3" id="KW-1185">Reference proteome</keyword>
<keyword evidence="1" id="KW-0732">Signal</keyword>
<gene>
    <name evidence="2" type="ORF">B0H66DRAFT_533890</name>
</gene>
<dbReference type="EMBL" id="JAUEDM010000004">
    <property type="protein sequence ID" value="KAK3319393.1"/>
    <property type="molecule type" value="Genomic_DNA"/>
</dbReference>